<keyword evidence="4" id="KW-1185">Reference proteome</keyword>
<feature type="compositionally biased region" description="Acidic residues" evidence="1">
    <location>
        <begin position="119"/>
        <end position="138"/>
    </location>
</feature>
<feature type="region of interest" description="Disordered" evidence="1">
    <location>
        <begin position="114"/>
        <end position="178"/>
    </location>
</feature>
<feature type="domain" description="CCD97-like C-terminal" evidence="2">
    <location>
        <begin position="52"/>
        <end position="263"/>
    </location>
</feature>
<name>A0A167W9L6_9HYPO</name>
<dbReference type="InterPro" id="IPR040233">
    <property type="entry name" value="CCD97-like_C"/>
</dbReference>
<comment type="caution">
    <text evidence="3">The sequence shown here is derived from an EMBL/GenBank/DDBJ whole genome shotgun (WGS) entry which is preliminary data.</text>
</comment>
<feature type="compositionally biased region" description="Basic and acidic residues" evidence="1">
    <location>
        <begin position="139"/>
        <end position="150"/>
    </location>
</feature>
<dbReference type="PANTHER" id="PTHR31840">
    <property type="entry name" value="COILED-COIL DOMAIN-CONTAINING PROTEIN 97"/>
    <property type="match status" value="1"/>
</dbReference>
<evidence type="ECO:0000259" key="2">
    <source>
        <dbReference type="Pfam" id="PF09747"/>
    </source>
</evidence>
<dbReference type="Pfam" id="PF09747">
    <property type="entry name" value="CCD97-like_C"/>
    <property type="match status" value="1"/>
</dbReference>
<dbReference type="InterPro" id="IPR018613">
    <property type="entry name" value="Ccdc97-like"/>
</dbReference>
<protein>
    <recommendedName>
        <fullName evidence="2">CCD97-like C-terminal domain-containing protein</fullName>
    </recommendedName>
</protein>
<sequence length="290" mass="31887">MPSPAAADGHRSAADSPSSRPTPTPLSPSFFSQPRPRPSRSPQAAERIRVRNRRLEYLRRHPDYLTSSDREFADVALYDSLIRAFQTPAERAAEAREKGFGQVLEASILRNPEHLQRIDDDDVVEEEEEEEEEGEGEEETKRDGGKDGEVIRVNGVNGTHNTNGHVPPTAERIGGGGGGDADLDLLEFDAVADAGEIPLDDPFNDPLDAAAVARRRWHAFLRAWFVRGGARDDGFDYPAVDDDSDYDGAWVRTDAQEAWFDTESPAWASDNDEAGGGARRPTGETGIQDY</sequence>
<feature type="region of interest" description="Disordered" evidence="1">
    <location>
        <begin position="261"/>
        <end position="290"/>
    </location>
</feature>
<dbReference type="PANTHER" id="PTHR31840:SF1">
    <property type="entry name" value="COILED-COIL DOMAIN-CONTAINING PROTEIN 97"/>
    <property type="match status" value="1"/>
</dbReference>
<accession>A0A167W9L6</accession>
<proteinExistence type="predicted"/>
<dbReference type="EMBL" id="AZHD01000005">
    <property type="protein sequence ID" value="OAA63506.1"/>
    <property type="molecule type" value="Genomic_DNA"/>
</dbReference>
<feature type="compositionally biased region" description="Low complexity" evidence="1">
    <location>
        <begin position="153"/>
        <end position="166"/>
    </location>
</feature>
<reference evidence="3 4" key="1">
    <citation type="journal article" date="2016" name="Genome Biol. Evol.">
        <title>Divergent and convergent evolution of fungal pathogenicity.</title>
        <authorList>
            <person name="Shang Y."/>
            <person name="Xiao G."/>
            <person name="Zheng P."/>
            <person name="Cen K."/>
            <person name="Zhan S."/>
            <person name="Wang C."/>
        </authorList>
    </citation>
    <scope>NUCLEOTIDE SEQUENCE [LARGE SCALE GENOMIC DNA]</scope>
    <source>
        <strain evidence="3 4">RCEF 264</strain>
    </source>
</reference>
<evidence type="ECO:0000313" key="3">
    <source>
        <dbReference type="EMBL" id="OAA63506.1"/>
    </source>
</evidence>
<evidence type="ECO:0000256" key="1">
    <source>
        <dbReference type="SAM" id="MobiDB-lite"/>
    </source>
</evidence>
<evidence type="ECO:0000313" key="4">
    <source>
        <dbReference type="Proteomes" id="UP000076874"/>
    </source>
</evidence>
<dbReference type="OrthoDB" id="333176at2759"/>
<gene>
    <name evidence="3" type="ORF">SPI_03669</name>
</gene>
<feature type="region of interest" description="Disordered" evidence="1">
    <location>
        <begin position="1"/>
        <end position="48"/>
    </location>
</feature>
<dbReference type="Proteomes" id="UP000076874">
    <property type="component" value="Unassembled WGS sequence"/>
</dbReference>
<dbReference type="AlphaFoldDB" id="A0A167W9L6"/>
<organism evidence="3 4">
    <name type="scientific">Niveomyces insectorum RCEF 264</name>
    <dbReference type="NCBI Taxonomy" id="1081102"/>
    <lineage>
        <taxon>Eukaryota</taxon>
        <taxon>Fungi</taxon>
        <taxon>Dikarya</taxon>
        <taxon>Ascomycota</taxon>
        <taxon>Pezizomycotina</taxon>
        <taxon>Sordariomycetes</taxon>
        <taxon>Hypocreomycetidae</taxon>
        <taxon>Hypocreales</taxon>
        <taxon>Cordycipitaceae</taxon>
        <taxon>Niveomyces</taxon>
    </lineage>
</organism>